<reference evidence="1" key="1">
    <citation type="submission" date="2023-04" db="EMBL/GenBank/DDBJ databases">
        <authorList>
            <person name="Vijverberg K."/>
            <person name="Xiong W."/>
            <person name="Schranz E."/>
        </authorList>
    </citation>
    <scope>NUCLEOTIDE SEQUENCE</scope>
</reference>
<protein>
    <submittedName>
        <fullName evidence="1">Uncharacterized protein</fullName>
    </submittedName>
</protein>
<accession>A0AA36EIR1</accession>
<proteinExistence type="predicted"/>
<dbReference type="EMBL" id="OX465083">
    <property type="protein sequence ID" value="CAI9294880.1"/>
    <property type="molecule type" value="Genomic_DNA"/>
</dbReference>
<evidence type="ECO:0000313" key="1">
    <source>
        <dbReference type="EMBL" id="CAI9294880.1"/>
    </source>
</evidence>
<dbReference type="AlphaFoldDB" id="A0AA36EIR1"/>
<dbReference type="Proteomes" id="UP001177003">
    <property type="component" value="Chromosome 7"/>
</dbReference>
<organism evidence="1 2">
    <name type="scientific">Lactuca saligna</name>
    <name type="common">Willowleaf lettuce</name>
    <dbReference type="NCBI Taxonomy" id="75948"/>
    <lineage>
        <taxon>Eukaryota</taxon>
        <taxon>Viridiplantae</taxon>
        <taxon>Streptophyta</taxon>
        <taxon>Embryophyta</taxon>
        <taxon>Tracheophyta</taxon>
        <taxon>Spermatophyta</taxon>
        <taxon>Magnoliopsida</taxon>
        <taxon>eudicotyledons</taxon>
        <taxon>Gunneridae</taxon>
        <taxon>Pentapetalae</taxon>
        <taxon>asterids</taxon>
        <taxon>campanulids</taxon>
        <taxon>Asterales</taxon>
        <taxon>Asteraceae</taxon>
        <taxon>Cichorioideae</taxon>
        <taxon>Cichorieae</taxon>
        <taxon>Lactucinae</taxon>
        <taxon>Lactuca</taxon>
    </lineage>
</organism>
<keyword evidence="2" id="KW-1185">Reference proteome</keyword>
<gene>
    <name evidence="1" type="ORF">LSALG_LOCUS33842</name>
</gene>
<sequence>MKKIAIFVMNLRKYLSLQSLVTPSTGLSRNVQTFCDQYAILSNKVVELENIGVGVRMVPKAKLNDVKGELVPLQVEKVILQSKLADHQHLEEEIALMQCKVASLELEKTRHVDKIDMLEHDVKKLKSDHNISSLRNTNL</sequence>
<evidence type="ECO:0000313" key="2">
    <source>
        <dbReference type="Proteomes" id="UP001177003"/>
    </source>
</evidence>
<name>A0AA36EIR1_LACSI</name>